<dbReference type="GO" id="GO:0004198">
    <property type="term" value="F:calcium-dependent cysteine-type endopeptidase activity"/>
    <property type="evidence" value="ECO:0007669"/>
    <property type="project" value="InterPro"/>
</dbReference>
<dbReference type="CDD" id="cd00214">
    <property type="entry name" value="Calpain_III"/>
    <property type="match status" value="1"/>
</dbReference>
<evidence type="ECO:0000256" key="3">
    <source>
        <dbReference type="ARBA" id="ARBA00022723"/>
    </source>
</evidence>
<dbReference type="PANTHER" id="PTHR10183">
    <property type="entry name" value="CALPAIN"/>
    <property type="match status" value="1"/>
</dbReference>
<evidence type="ECO:0000313" key="11">
    <source>
        <dbReference type="EMBL" id="KAG9464692.1"/>
    </source>
</evidence>
<keyword evidence="12" id="KW-1185">Reference proteome</keyword>
<evidence type="ECO:0000259" key="10">
    <source>
        <dbReference type="PROSITE" id="PS50203"/>
    </source>
</evidence>
<dbReference type="InterPro" id="IPR038765">
    <property type="entry name" value="Papain-like_cys_pep_sf"/>
</dbReference>
<accession>A0A8J6C6G6</accession>
<keyword evidence="3" id="KW-0479">Metal-binding</keyword>
<dbReference type="InterPro" id="IPR036213">
    <property type="entry name" value="Calpain_III_sf"/>
</dbReference>
<dbReference type="SUPFAM" id="SSF49758">
    <property type="entry name" value="Calpain large subunit, middle domain (domain III)"/>
    <property type="match status" value="1"/>
</dbReference>
<dbReference type="InterPro" id="IPR033883">
    <property type="entry name" value="C2_III"/>
</dbReference>
<dbReference type="InterPro" id="IPR001300">
    <property type="entry name" value="Peptidase_C2_calpain_cat"/>
</dbReference>
<organism evidence="11 12">
    <name type="scientific">Eleutherodactylus coqui</name>
    <name type="common">Puerto Rican coqui</name>
    <dbReference type="NCBI Taxonomy" id="57060"/>
    <lineage>
        <taxon>Eukaryota</taxon>
        <taxon>Metazoa</taxon>
        <taxon>Chordata</taxon>
        <taxon>Craniata</taxon>
        <taxon>Vertebrata</taxon>
        <taxon>Euteleostomi</taxon>
        <taxon>Amphibia</taxon>
        <taxon>Batrachia</taxon>
        <taxon>Anura</taxon>
        <taxon>Neobatrachia</taxon>
        <taxon>Hyloidea</taxon>
        <taxon>Eleutherodactylidae</taxon>
        <taxon>Eleutherodactylinae</taxon>
        <taxon>Eleutherodactylus</taxon>
        <taxon>Eleutherodactylus</taxon>
    </lineage>
</organism>
<dbReference type="Gene3D" id="3.90.70.10">
    <property type="entry name" value="Cysteine proteinases"/>
    <property type="match status" value="1"/>
</dbReference>
<keyword evidence="6 9" id="KW-0788">Thiol protease</keyword>
<comment type="similarity">
    <text evidence="1">Belongs to the peptidase C2 family.</text>
</comment>
<feature type="active site" evidence="8 9">
    <location>
        <position position="254"/>
    </location>
</feature>
<dbReference type="Proteomes" id="UP000770717">
    <property type="component" value="Unassembled WGS sequence"/>
</dbReference>
<reference evidence="11" key="1">
    <citation type="thesis" date="2020" institute="ProQuest LLC" country="789 East Eisenhower Parkway, Ann Arbor, MI, USA">
        <title>Comparative Genomics and Chromosome Evolution.</title>
        <authorList>
            <person name="Mudd A.B."/>
        </authorList>
    </citation>
    <scope>NUCLEOTIDE SEQUENCE</scope>
    <source>
        <strain evidence="11">HN-11 Male</strain>
        <tissue evidence="11">Kidney and liver</tissue>
    </source>
</reference>
<dbReference type="Gene3D" id="2.60.120.380">
    <property type="match status" value="1"/>
</dbReference>
<dbReference type="EMBL" id="WNTK01004041">
    <property type="protein sequence ID" value="KAG9464692.1"/>
    <property type="molecule type" value="Genomic_DNA"/>
</dbReference>
<dbReference type="GO" id="GO:0006508">
    <property type="term" value="P:proteolysis"/>
    <property type="evidence" value="ECO:0007669"/>
    <property type="project" value="UniProtKB-KW"/>
</dbReference>
<feature type="domain" description="Calpain catalytic" evidence="10">
    <location>
        <begin position="45"/>
        <end position="336"/>
    </location>
</feature>
<dbReference type="FunFam" id="2.60.120.380:FF:000001">
    <property type="entry name" value="Calpain-1 catalytic subunit"/>
    <property type="match status" value="1"/>
</dbReference>
<gene>
    <name evidence="11" type="ORF">GDO78_019541</name>
</gene>
<evidence type="ECO:0000256" key="2">
    <source>
        <dbReference type="ARBA" id="ARBA00022670"/>
    </source>
</evidence>
<feature type="active site" evidence="8 9">
    <location>
        <position position="278"/>
    </location>
</feature>
<dbReference type="PROSITE" id="PS50203">
    <property type="entry name" value="CALPAIN_CAT"/>
    <property type="match status" value="1"/>
</dbReference>
<keyword evidence="7" id="KW-0106">Calcium</keyword>
<keyword evidence="4" id="KW-0677">Repeat</keyword>
<evidence type="ECO:0000313" key="12">
    <source>
        <dbReference type="Proteomes" id="UP000770717"/>
    </source>
</evidence>
<dbReference type="AlphaFoldDB" id="A0A8J6C6G6"/>
<dbReference type="FunFam" id="3.90.70.10:FF:000001">
    <property type="entry name" value="Calpain-1 catalytic subunit"/>
    <property type="match status" value="1"/>
</dbReference>
<sequence>MAAVAAKVAKDRAVAEGLGTYENPVKYLDQDYDELRAKCLASKTLFRDDKFPAGNSALGYKDLGPNSPKTAGIEWKRPSEICEKPHFIFDGATRDCWFLASVASLTLEPNLLARVLPEKQSFEKKDYAGIFNFKFWRYGEWVEVVVDDLLPTKDGRLEFVQSAKGDEFWSPLLEKAYAKVNGSYEGLTGGSPIEAMEDFTGGISETYDLKKAPDDLYQIMQKAVKAESLLGCSIEIKNPKEDQALTTRHLVKGHAYSITGAEEVPYKGKNVQLVRVRNPWGDYEWNGPWSDESSEWNDVDPKVRAALDHKADDGEFWMEYSDWIKEFTRLDICNLHPDSLTSNEQHKWSTTMFNGNWIRGSTAGGSLDYPETFWTNPQFRIRLTDPDHDYDGPTDAPCCTVIVGLMQKFRRRQKKLGEALLTIGYAVYRMQNKTDIHLTKDFFQKTVLTARLSKFTNLREVSKRMKLPVGDYLIVPSTFEPLKPGDFLLRIFSEKSAVTLEVGNMVKVDPFEPQDSELAMTKQIEDVFQKVAGDVRTFPSFP</sequence>
<dbReference type="SMART" id="SM00720">
    <property type="entry name" value="calpain_III"/>
    <property type="match status" value="1"/>
</dbReference>
<name>A0A8J6C6G6_ELECQ</name>
<dbReference type="SUPFAM" id="SSF54001">
    <property type="entry name" value="Cysteine proteinases"/>
    <property type="match status" value="1"/>
</dbReference>
<dbReference type="Pfam" id="PF00648">
    <property type="entry name" value="Peptidase_C2"/>
    <property type="match status" value="1"/>
</dbReference>
<dbReference type="InterPro" id="IPR022682">
    <property type="entry name" value="Calpain_domain_III"/>
</dbReference>
<dbReference type="CDD" id="cd00044">
    <property type="entry name" value="CysPc"/>
    <property type="match status" value="1"/>
</dbReference>
<keyword evidence="5 9" id="KW-0378">Hydrolase</keyword>
<dbReference type="SMART" id="SM00230">
    <property type="entry name" value="CysPc"/>
    <property type="match status" value="1"/>
</dbReference>
<evidence type="ECO:0000256" key="9">
    <source>
        <dbReference type="PROSITE-ProRule" id="PRU00239"/>
    </source>
</evidence>
<dbReference type="Pfam" id="PF01067">
    <property type="entry name" value="Calpain_III"/>
    <property type="match status" value="1"/>
</dbReference>
<evidence type="ECO:0000256" key="6">
    <source>
        <dbReference type="ARBA" id="ARBA00022807"/>
    </source>
</evidence>
<evidence type="ECO:0000256" key="7">
    <source>
        <dbReference type="ARBA" id="ARBA00022837"/>
    </source>
</evidence>
<dbReference type="PANTHER" id="PTHR10183:SF374">
    <property type="entry name" value="CALPAIN-8"/>
    <property type="match status" value="1"/>
</dbReference>
<evidence type="ECO:0000256" key="5">
    <source>
        <dbReference type="ARBA" id="ARBA00022801"/>
    </source>
</evidence>
<dbReference type="GO" id="GO:0046872">
    <property type="term" value="F:metal ion binding"/>
    <property type="evidence" value="ECO:0007669"/>
    <property type="project" value="UniProtKB-KW"/>
</dbReference>
<proteinExistence type="inferred from homology"/>
<evidence type="ECO:0000256" key="8">
    <source>
        <dbReference type="PIRSR" id="PIRSR622684-1"/>
    </source>
</evidence>
<evidence type="ECO:0000256" key="4">
    <source>
        <dbReference type="ARBA" id="ARBA00022737"/>
    </source>
</evidence>
<dbReference type="PRINTS" id="PR00704">
    <property type="entry name" value="CALPAIN"/>
</dbReference>
<keyword evidence="2 9" id="KW-0645">Protease</keyword>
<dbReference type="OrthoDB" id="424753at2759"/>
<evidence type="ECO:0000256" key="1">
    <source>
        <dbReference type="ARBA" id="ARBA00007623"/>
    </source>
</evidence>
<protein>
    <recommendedName>
        <fullName evidence="10">Calpain catalytic domain-containing protein</fullName>
    </recommendedName>
</protein>
<dbReference type="InterPro" id="IPR022684">
    <property type="entry name" value="Calpain_cysteine_protease"/>
</dbReference>
<comment type="caution">
    <text evidence="11">The sequence shown here is derived from an EMBL/GenBank/DDBJ whole genome shotgun (WGS) entry which is preliminary data.</text>
</comment>
<dbReference type="GO" id="GO:0005737">
    <property type="term" value="C:cytoplasm"/>
    <property type="evidence" value="ECO:0007669"/>
    <property type="project" value="TreeGrafter"/>
</dbReference>
<dbReference type="InterPro" id="IPR022683">
    <property type="entry name" value="Calpain_III"/>
</dbReference>
<feature type="active site" evidence="8 9">
    <location>
        <position position="96"/>
    </location>
</feature>